<dbReference type="Proteomes" id="UP001186944">
    <property type="component" value="Unassembled WGS sequence"/>
</dbReference>
<dbReference type="Gene3D" id="1.25.70.10">
    <property type="entry name" value="Transcription termination factor 3, mitochondrial"/>
    <property type="match status" value="1"/>
</dbReference>
<keyword evidence="2" id="KW-0809">Transit peptide</keyword>
<proteinExistence type="inferred from homology"/>
<name>A0AA88XN18_PINIB</name>
<feature type="compositionally biased region" description="Polar residues" evidence="3">
    <location>
        <begin position="207"/>
        <end position="216"/>
    </location>
</feature>
<feature type="region of interest" description="Disordered" evidence="3">
    <location>
        <begin position="275"/>
        <end position="300"/>
    </location>
</feature>
<dbReference type="GO" id="GO:0005739">
    <property type="term" value="C:mitochondrion"/>
    <property type="evidence" value="ECO:0007669"/>
    <property type="project" value="TreeGrafter"/>
</dbReference>
<dbReference type="GO" id="GO:0003676">
    <property type="term" value="F:nucleic acid binding"/>
    <property type="evidence" value="ECO:0007669"/>
    <property type="project" value="InterPro"/>
</dbReference>
<dbReference type="EMBL" id="VSWD01000011">
    <property type="protein sequence ID" value="KAK3088462.1"/>
    <property type="molecule type" value="Genomic_DNA"/>
</dbReference>
<sequence>MLSKVKVKGLLTRQIHRYAITDSGCRRKCSEYGHYYGLAHRQDTFVKQHVLCVTDERLDSEKQKPNSRQMQTVHFKDNWGIEYQNYYRTNFKHEAEDRSNSETSYYQQLEETYDILKKLETQKINNKQRGKNDLFCECKDNVQVQENSVLKQSEMDIPELCSIEDSLSISEQKSESQNYDVLDMENSSSHVFRDTPKNSCSKDESNIENQNTSPLTDESIRTLESDNSDADIKMADRMNTCLSTSNETLEESNSEKLVSVSKNRISSWHSISEKTNLSKKDRKEKALPFRKNRKSSRQEDLSLEEAFEDIDLNANTIAGESITSVWKTTKKLSRRKDATFVEEDDKGKSLVSRKNKNPSRPKDVSLNDAFVDMDLSADTTAVKTNLSDVESKEKTLVHLKNKKSLKQKDGASDRTFAGSVRNAVSTVDKSNLPVGDSRGKAPVPKRNKKSLTRKDAMLEEAFADNDMTAVTRVDDSPVLYTNLPSVSDSFVPYVDSSPTLSELVKLGVNLHIVTRKQNVINYLIKLNFEEDIKPHLLFLKDLGVQDHEIGLLLTKNPYLFQDPIEDLKIRINYLKSKKFTRERIKSIITRVPAILIMKVQKIDAKLGMLQKMFQLSGEEIRQAVDNSPQIVILHPELIEEIVYEWKEAMGFTLSERRKLVLFDKSVLIVNINKMKDLFDYAYNEMGLSHAYLATFPDILHSKKQRVEVRHRFLMYLGRAQYDPRKENFVSMKSLCNYSDQEFCEKVAKRPIDDFMNFIKTM</sequence>
<organism evidence="4 5">
    <name type="scientific">Pinctada imbricata</name>
    <name type="common">Atlantic pearl-oyster</name>
    <name type="synonym">Pinctada martensii</name>
    <dbReference type="NCBI Taxonomy" id="66713"/>
    <lineage>
        <taxon>Eukaryota</taxon>
        <taxon>Metazoa</taxon>
        <taxon>Spiralia</taxon>
        <taxon>Lophotrochozoa</taxon>
        <taxon>Mollusca</taxon>
        <taxon>Bivalvia</taxon>
        <taxon>Autobranchia</taxon>
        <taxon>Pteriomorphia</taxon>
        <taxon>Pterioida</taxon>
        <taxon>Pterioidea</taxon>
        <taxon>Pteriidae</taxon>
        <taxon>Pinctada</taxon>
    </lineage>
</organism>
<reference evidence="4" key="1">
    <citation type="submission" date="2019-08" db="EMBL/GenBank/DDBJ databases">
        <title>The improved chromosome-level genome for the pearl oyster Pinctada fucata martensii using PacBio sequencing and Hi-C.</title>
        <authorList>
            <person name="Zheng Z."/>
        </authorList>
    </citation>
    <scope>NUCLEOTIDE SEQUENCE</scope>
    <source>
        <strain evidence="4">ZZ-2019</strain>
        <tissue evidence="4">Adductor muscle</tissue>
    </source>
</reference>
<comment type="similarity">
    <text evidence="1">Belongs to the mTERF family.</text>
</comment>
<evidence type="ECO:0000313" key="4">
    <source>
        <dbReference type="EMBL" id="KAK3088462.1"/>
    </source>
</evidence>
<dbReference type="Pfam" id="PF02536">
    <property type="entry name" value="mTERF"/>
    <property type="match status" value="1"/>
</dbReference>
<gene>
    <name evidence="4" type="ORF">FSP39_019485</name>
</gene>
<accession>A0AA88XN18</accession>
<dbReference type="PANTHER" id="PTHR13068:SF112">
    <property type="entry name" value="TRANSCRIPTION TERMINATION FACTOR 3, MITOCHONDRIAL"/>
    <property type="match status" value="1"/>
</dbReference>
<dbReference type="PANTHER" id="PTHR13068">
    <property type="entry name" value="CGI-12 PROTEIN-RELATED"/>
    <property type="match status" value="1"/>
</dbReference>
<evidence type="ECO:0000256" key="1">
    <source>
        <dbReference type="ARBA" id="ARBA00007692"/>
    </source>
</evidence>
<feature type="region of interest" description="Disordered" evidence="3">
    <location>
        <begin position="341"/>
        <end position="365"/>
    </location>
</feature>
<dbReference type="GO" id="GO:0006390">
    <property type="term" value="P:mitochondrial transcription"/>
    <property type="evidence" value="ECO:0007669"/>
    <property type="project" value="TreeGrafter"/>
</dbReference>
<dbReference type="InterPro" id="IPR038538">
    <property type="entry name" value="MTERF_sf"/>
</dbReference>
<comment type="caution">
    <text evidence="4">The sequence shown here is derived from an EMBL/GenBank/DDBJ whole genome shotgun (WGS) entry which is preliminary data.</text>
</comment>
<protein>
    <recommendedName>
        <fullName evidence="6">Transcription termination factor 3, mitochondrial</fullName>
    </recommendedName>
</protein>
<dbReference type="InterPro" id="IPR003690">
    <property type="entry name" value="MTERF"/>
</dbReference>
<keyword evidence="5" id="KW-1185">Reference proteome</keyword>
<feature type="compositionally biased region" description="Basic and acidic residues" evidence="3">
    <location>
        <begin position="191"/>
        <end position="205"/>
    </location>
</feature>
<evidence type="ECO:0000256" key="3">
    <source>
        <dbReference type="SAM" id="MobiDB-lite"/>
    </source>
</evidence>
<feature type="compositionally biased region" description="Basic and acidic residues" evidence="3">
    <location>
        <begin position="276"/>
        <end position="287"/>
    </location>
</feature>
<dbReference type="GO" id="GO:0061668">
    <property type="term" value="P:mitochondrial ribosome assembly"/>
    <property type="evidence" value="ECO:0007669"/>
    <property type="project" value="TreeGrafter"/>
</dbReference>
<feature type="region of interest" description="Disordered" evidence="3">
    <location>
        <begin position="185"/>
        <end position="219"/>
    </location>
</feature>
<feature type="region of interest" description="Disordered" evidence="3">
    <location>
        <begin position="429"/>
        <end position="448"/>
    </location>
</feature>
<evidence type="ECO:0000313" key="5">
    <source>
        <dbReference type="Proteomes" id="UP001186944"/>
    </source>
</evidence>
<evidence type="ECO:0008006" key="6">
    <source>
        <dbReference type="Google" id="ProtNLM"/>
    </source>
</evidence>
<dbReference type="SMART" id="SM00733">
    <property type="entry name" value="Mterf"/>
    <property type="match status" value="6"/>
</dbReference>
<evidence type="ECO:0000256" key="2">
    <source>
        <dbReference type="ARBA" id="ARBA00022946"/>
    </source>
</evidence>
<dbReference type="AlphaFoldDB" id="A0AA88XN18"/>